<reference evidence="2 4" key="3">
    <citation type="journal article" name="Genome Announc.">
        <title>Improved Draft Genome Sequence of Clostridium pasteurianum Strain ATCC 6013 (DSM 525) Using a Hybrid Next-Generation Sequencing Approach.</title>
        <authorList>
            <person name="Pyne M.E."/>
            <person name="Utturkar S."/>
            <person name="Brown S.D."/>
            <person name="Moo-Young M."/>
            <person name="Chung D.A."/>
            <person name="Chou C.P."/>
        </authorList>
    </citation>
    <scope>NUCLEOTIDE SEQUENCE [LARGE SCALE GENOMIC DNA]</scope>
    <source>
        <strain evidence="2 4">ATCC 6013</strain>
    </source>
</reference>
<dbReference type="KEGG" id="cpae:CPAST_c40620"/>
<reference evidence="1 5" key="1">
    <citation type="journal article" date="2015" name="Genome Announc.">
        <title>Complete Genome Sequence of the Nitrogen-Fixing and Solvent-Producing Clostridium pasteurianum DSM 525.</title>
        <authorList>
            <person name="Poehlein A."/>
            <person name="Grosse-Honebrink A."/>
            <person name="Zhang Y."/>
            <person name="Minton N.P."/>
            <person name="Daniel R."/>
        </authorList>
    </citation>
    <scope>NUCLEOTIDE SEQUENCE [LARGE SCALE GENOMIC DNA]</scope>
    <source>
        <strain evidence="1">DSM 525</strain>
        <strain evidence="5">DSM 525 / ATCC 6013</strain>
    </source>
</reference>
<evidence type="ECO:0000313" key="5">
    <source>
        <dbReference type="Proteomes" id="UP000030905"/>
    </source>
</evidence>
<reference evidence="2" key="2">
    <citation type="submission" date="2015-10" db="EMBL/GenBank/DDBJ databases">
        <title>Improved Draft Genome Sequence of Clostridium pasteurianum Strain ATCC 6013 (DSM 525) Using a Hybrid Next-Generation Sequencing Approach.</title>
        <authorList>
            <person name="Pyne M.E."/>
            <person name="Utturkar S.M."/>
            <person name="Brown S.D."/>
            <person name="Moo-Young M."/>
            <person name="Chung D.A."/>
            <person name="Chou P.C."/>
        </authorList>
    </citation>
    <scope>NUCLEOTIDE SEQUENCE</scope>
    <source>
        <strain evidence="2">ATCC 6013</strain>
    </source>
</reference>
<dbReference type="GeneID" id="93076132"/>
<dbReference type="EMBL" id="CP009268">
    <property type="protein sequence ID" value="AJA54079.1"/>
    <property type="molecule type" value="Genomic_DNA"/>
</dbReference>
<dbReference type="Proteomes" id="UP000030905">
    <property type="component" value="Chromosome"/>
</dbReference>
<evidence type="ECO:0000313" key="2">
    <source>
        <dbReference type="EMBL" id="KRU10739.1"/>
    </source>
</evidence>
<dbReference type="AlphaFoldDB" id="A0A0H3J859"/>
<proteinExistence type="predicted"/>
<dbReference type="KEGG" id="cpat:CLPA_c40620"/>
<dbReference type="Proteomes" id="UP000028042">
    <property type="component" value="Unassembled WGS sequence"/>
</dbReference>
<evidence type="ECO:0000313" key="1">
    <source>
        <dbReference type="EMBL" id="AJA54079.1"/>
    </source>
</evidence>
<dbReference type="RefSeq" id="WP_003444922.1">
    <property type="nucleotide sequence ID" value="NZ_ANZB01000006.1"/>
</dbReference>
<evidence type="ECO:0000313" key="4">
    <source>
        <dbReference type="Proteomes" id="UP000028042"/>
    </source>
</evidence>
<keyword evidence="5" id="KW-1185">Reference proteome</keyword>
<gene>
    <name evidence="1" type="ORF">CLPA_c40620</name>
    <name evidence="3" type="ORF">CP6013_03152</name>
    <name evidence="2" type="ORF">CP6013_04031</name>
</gene>
<sequence>MNKYQKVINQIAKDDLKASFRKVSFKVVRQEIRAFAKELNYNLKELIEHKNYCKGINQLIFTHKKQIIESNRLLDSLERR</sequence>
<dbReference type="PATRIC" id="fig|1262449.3.peg.2069"/>
<dbReference type="EMBL" id="JPGY02000002">
    <property type="protein sequence ID" value="KRU10739.1"/>
    <property type="molecule type" value="Genomic_DNA"/>
</dbReference>
<dbReference type="EMBL" id="JPGY02000001">
    <property type="protein sequence ID" value="KRU13896.1"/>
    <property type="molecule type" value="Genomic_DNA"/>
</dbReference>
<protein>
    <submittedName>
        <fullName evidence="1">Uncharacterized protein</fullName>
    </submittedName>
</protein>
<evidence type="ECO:0000313" key="3">
    <source>
        <dbReference type="EMBL" id="KRU13896.1"/>
    </source>
</evidence>
<accession>A0A0H3J859</accession>
<name>A0A0H3J859_CLOPA</name>
<organism evidence="1 5">
    <name type="scientific">Clostridium pasteurianum DSM 525 = ATCC 6013</name>
    <dbReference type="NCBI Taxonomy" id="1262449"/>
    <lineage>
        <taxon>Bacteria</taxon>
        <taxon>Bacillati</taxon>
        <taxon>Bacillota</taxon>
        <taxon>Clostridia</taxon>
        <taxon>Eubacteriales</taxon>
        <taxon>Clostridiaceae</taxon>
        <taxon>Clostridium</taxon>
    </lineage>
</organism>